<dbReference type="AlphaFoldDB" id="A0AA39K780"/>
<accession>A0AA39K780</accession>
<comment type="caution">
    <text evidence="3">The sequence shown here is derived from an EMBL/GenBank/DDBJ whole genome shotgun (WGS) entry which is preliminary data.</text>
</comment>
<name>A0AA39K780_9AGAR</name>
<feature type="non-terminal residue" evidence="3">
    <location>
        <position position="99"/>
    </location>
</feature>
<dbReference type="Pfam" id="PF12152">
    <property type="entry name" value="eIF_4G1"/>
    <property type="match status" value="1"/>
</dbReference>
<feature type="region of interest" description="Disordered" evidence="1">
    <location>
        <begin position="1"/>
        <end position="21"/>
    </location>
</feature>
<dbReference type="EMBL" id="JAUEPT010000002">
    <property type="protein sequence ID" value="KAK0454509.1"/>
    <property type="molecule type" value="Genomic_DNA"/>
</dbReference>
<dbReference type="Proteomes" id="UP001175226">
    <property type="component" value="Unassembled WGS sequence"/>
</dbReference>
<feature type="domain" description="Eukaryotic translation initiation factor 4G1 eIF4E-binding" evidence="2">
    <location>
        <begin position="29"/>
        <end position="83"/>
    </location>
</feature>
<evidence type="ECO:0000259" key="2">
    <source>
        <dbReference type="Pfam" id="PF12152"/>
    </source>
</evidence>
<protein>
    <recommendedName>
        <fullName evidence="2">Eukaryotic translation initiation factor 4G1 eIF4E-binding domain-containing protein</fullName>
    </recommendedName>
</protein>
<sequence>SPPSELPQCHPGPLDLSTTKASIPAHPPSAFATARIIDDFSRVPYPEGIKSPRVELNINAKDGKFIYDQGFLLQFMPVCKEKPESLAAPDAIVPNPMSR</sequence>
<evidence type="ECO:0000313" key="3">
    <source>
        <dbReference type="EMBL" id="KAK0454509.1"/>
    </source>
</evidence>
<organism evidence="3 4">
    <name type="scientific">Armillaria borealis</name>
    <dbReference type="NCBI Taxonomy" id="47425"/>
    <lineage>
        <taxon>Eukaryota</taxon>
        <taxon>Fungi</taxon>
        <taxon>Dikarya</taxon>
        <taxon>Basidiomycota</taxon>
        <taxon>Agaricomycotina</taxon>
        <taxon>Agaricomycetes</taxon>
        <taxon>Agaricomycetidae</taxon>
        <taxon>Agaricales</taxon>
        <taxon>Marasmiineae</taxon>
        <taxon>Physalacriaceae</taxon>
        <taxon>Armillaria</taxon>
    </lineage>
</organism>
<gene>
    <name evidence="3" type="ORF">EV421DRAFT_1941742</name>
</gene>
<proteinExistence type="predicted"/>
<evidence type="ECO:0000256" key="1">
    <source>
        <dbReference type="SAM" id="MobiDB-lite"/>
    </source>
</evidence>
<feature type="non-terminal residue" evidence="3">
    <location>
        <position position="1"/>
    </location>
</feature>
<dbReference type="InterPro" id="IPR036211">
    <property type="entry name" value="eIF4G_eIF4E-bd_sf"/>
</dbReference>
<keyword evidence="4" id="KW-1185">Reference proteome</keyword>
<dbReference type="Gene3D" id="1.20.970.30">
    <property type="entry name" value="eIF4G, eIF4E-binding domain"/>
    <property type="match status" value="1"/>
</dbReference>
<dbReference type="InterPro" id="IPR022745">
    <property type="entry name" value="eIF4G1_eIF4E-bd"/>
</dbReference>
<dbReference type="SUPFAM" id="SSF101489">
    <property type="entry name" value="Eukaryotic initiation factor 4f subunit eIF4g, eIF4e-binding domain"/>
    <property type="match status" value="1"/>
</dbReference>
<evidence type="ECO:0000313" key="4">
    <source>
        <dbReference type="Proteomes" id="UP001175226"/>
    </source>
</evidence>
<reference evidence="3" key="1">
    <citation type="submission" date="2023-06" db="EMBL/GenBank/DDBJ databases">
        <authorList>
            <consortium name="Lawrence Berkeley National Laboratory"/>
            <person name="Ahrendt S."/>
            <person name="Sahu N."/>
            <person name="Indic B."/>
            <person name="Wong-Bajracharya J."/>
            <person name="Merenyi Z."/>
            <person name="Ke H.-M."/>
            <person name="Monk M."/>
            <person name="Kocsube S."/>
            <person name="Drula E."/>
            <person name="Lipzen A."/>
            <person name="Balint B."/>
            <person name="Henrissat B."/>
            <person name="Andreopoulos B."/>
            <person name="Martin F.M."/>
            <person name="Harder C.B."/>
            <person name="Rigling D."/>
            <person name="Ford K.L."/>
            <person name="Foster G.D."/>
            <person name="Pangilinan J."/>
            <person name="Papanicolaou A."/>
            <person name="Barry K."/>
            <person name="LaButti K."/>
            <person name="Viragh M."/>
            <person name="Koriabine M."/>
            <person name="Yan M."/>
            <person name="Riley R."/>
            <person name="Champramary S."/>
            <person name="Plett K.L."/>
            <person name="Tsai I.J."/>
            <person name="Slot J."/>
            <person name="Sipos G."/>
            <person name="Plett J."/>
            <person name="Nagy L.G."/>
            <person name="Grigoriev I.V."/>
        </authorList>
    </citation>
    <scope>NUCLEOTIDE SEQUENCE</scope>
    <source>
        <strain evidence="3">FPL87.14</strain>
    </source>
</reference>